<feature type="non-terminal residue" evidence="2">
    <location>
        <position position="40"/>
    </location>
</feature>
<dbReference type="SUPFAM" id="SSF158472">
    <property type="entry name" value="HAMP domain-like"/>
    <property type="match status" value="1"/>
</dbReference>
<dbReference type="InterPro" id="IPR003660">
    <property type="entry name" value="HAMP_dom"/>
</dbReference>
<dbReference type="PROSITE" id="PS50885">
    <property type="entry name" value="HAMP"/>
    <property type="match status" value="1"/>
</dbReference>
<dbReference type="Pfam" id="PF00672">
    <property type="entry name" value="HAMP"/>
    <property type="match status" value="1"/>
</dbReference>
<dbReference type="GO" id="GO:0016020">
    <property type="term" value="C:membrane"/>
    <property type="evidence" value="ECO:0007669"/>
    <property type="project" value="InterPro"/>
</dbReference>
<organism evidence="2 3">
    <name type="scientific">Pseudomonas syringae pv. pisi str. 1704B</name>
    <dbReference type="NCBI Taxonomy" id="629263"/>
    <lineage>
        <taxon>Bacteria</taxon>
        <taxon>Pseudomonadati</taxon>
        <taxon>Pseudomonadota</taxon>
        <taxon>Gammaproteobacteria</taxon>
        <taxon>Pseudomonadales</taxon>
        <taxon>Pseudomonadaceae</taxon>
        <taxon>Pseudomonas</taxon>
        <taxon>Pseudomonas syringae</taxon>
    </lineage>
</organism>
<dbReference type="Gene3D" id="1.10.8.500">
    <property type="entry name" value="HAMP domain in histidine kinase"/>
    <property type="match status" value="1"/>
</dbReference>
<sequence>MAANISLGDFSRRLVQRSEDEVGQLSFALNDMSDSLQRQV</sequence>
<dbReference type="CDD" id="cd06225">
    <property type="entry name" value="HAMP"/>
    <property type="match status" value="1"/>
</dbReference>
<dbReference type="HOGENOM" id="CLU_3301628_0_0_6"/>
<evidence type="ECO:0000259" key="1">
    <source>
        <dbReference type="PROSITE" id="PS50885"/>
    </source>
</evidence>
<dbReference type="GO" id="GO:0007165">
    <property type="term" value="P:signal transduction"/>
    <property type="evidence" value="ECO:0007669"/>
    <property type="project" value="InterPro"/>
</dbReference>
<name>F3GRG8_PSESJ</name>
<dbReference type="AlphaFoldDB" id="F3GRG8"/>
<keyword evidence="2" id="KW-0418">Kinase</keyword>
<accession>F3GRG8</accession>
<feature type="domain" description="HAMP" evidence="1">
    <location>
        <begin position="2"/>
        <end position="40"/>
    </location>
</feature>
<keyword evidence="2" id="KW-0808">Transferase</keyword>
<proteinExistence type="predicted"/>
<dbReference type="GO" id="GO:0016301">
    <property type="term" value="F:kinase activity"/>
    <property type="evidence" value="ECO:0007669"/>
    <property type="project" value="UniProtKB-KW"/>
</dbReference>
<evidence type="ECO:0000313" key="3">
    <source>
        <dbReference type="Proteomes" id="UP000004986"/>
    </source>
</evidence>
<comment type="caution">
    <text evidence="2">The sequence shown here is derived from an EMBL/GenBank/DDBJ whole genome shotgun (WGS) entry which is preliminary data.</text>
</comment>
<gene>
    <name evidence="2" type="ORF">PSYPI_47693</name>
</gene>
<dbReference type="Proteomes" id="UP000004986">
    <property type="component" value="Unassembled WGS sequence"/>
</dbReference>
<dbReference type="EMBL" id="AEAI01004565">
    <property type="protein sequence ID" value="EGH49671.1"/>
    <property type="molecule type" value="Genomic_DNA"/>
</dbReference>
<protein>
    <submittedName>
        <fullName evidence="2">Histidine kinase, HAMP region: chemotaxis sensory transducer</fullName>
    </submittedName>
</protein>
<keyword evidence="3" id="KW-1185">Reference proteome</keyword>
<evidence type="ECO:0000313" key="2">
    <source>
        <dbReference type="EMBL" id="EGH49671.1"/>
    </source>
</evidence>
<reference evidence="2 3" key="1">
    <citation type="journal article" date="2011" name="PLoS Pathog.">
        <title>Dynamic evolution of pathogenicity revealed by sequencing and comparative genomics of 19 Pseudomonas syringae isolates.</title>
        <authorList>
            <person name="Baltrus D.A."/>
            <person name="Nishimura M.T."/>
            <person name="Romanchuk A."/>
            <person name="Chang J.H."/>
            <person name="Mukhtar M.S."/>
            <person name="Cherkis K."/>
            <person name="Roach J."/>
            <person name="Grant S.R."/>
            <person name="Jones C.D."/>
            <person name="Dangl J.L."/>
        </authorList>
    </citation>
    <scope>NUCLEOTIDE SEQUENCE [LARGE SCALE GENOMIC DNA]</scope>
    <source>
        <strain evidence="2 3">1704B</strain>
    </source>
</reference>